<evidence type="ECO:0000256" key="20">
    <source>
        <dbReference type="ARBA" id="ARBA00023400"/>
    </source>
</evidence>
<proteinExistence type="inferred from homology"/>
<dbReference type="GO" id="GO:0046486">
    <property type="term" value="P:glycerolipid metabolic process"/>
    <property type="evidence" value="ECO:0007669"/>
    <property type="project" value="UniProtKB-UniPathway"/>
</dbReference>
<evidence type="ECO:0000256" key="24">
    <source>
        <dbReference type="RuleBase" id="RU361128"/>
    </source>
</evidence>
<keyword evidence="17" id="KW-0963">Cytoplasm</keyword>
<dbReference type="PROSITE" id="PS00018">
    <property type="entry name" value="EF_HAND_1"/>
    <property type="match status" value="2"/>
</dbReference>
<comment type="pathway">
    <text evidence="4">Lipid metabolism; glycerolipid metabolism.</text>
</comment>
<dbReference type="GO" id="GO:0005829">
    <property type="term" value="C:cytosol"/>
    <property type="evidence" value="ECO:0007669"/>
    <property type="project" value="UniProtKB-SubCell"/>
</dbReference>
<dbReference type="Proteomes" id="UP000664940">
    <property type="component" value="Unassembled WGS sequence"/>
</dbReference>
<dbReference type="InterPro" id="IPR002048">
    <property type="entry name" value="EF_hand_dom"/>
</dbReference>
<dbReference type="UniPathway" id="UPA00230"/>
<dbReference type="GO" id="GO:0005856">
    <property type="term" value="C:cytoskeleton"/>
    <property type="evidence" value="ECO:0007669"/>
    <property type="project" value="UniProtKB-SubCell"/>
</dbReference>
<dbReference type="InterPro" id="IPR017438">
    <property type="entry name" value="ATP-NAD_kinase_N"/>
</dbReference>
<evidence type="ECO:0000256" key="16">
    <source>
        <dbReference type="ARBA" id="ARBA00023136"/>
    </source>
</evidence>
<feature type="domain" description="Phorbol-ester/DAG-type" evidence="26">
    <location>
        <begin position="271"/>
        <end position="321"/>
    </location>
</feature>
<comment type="catalytic activity">
    <reaction evidence="19">
        <text>1,2-didecanoyl-sn-glycerol + ATP = 1,2-didecanoyl-sn-glycero-3-phosphate + ADP + H(+)</text>
        <dbReference type="Rhea" id="RHEA:43428"/>
        <dbReference type="ChEBI" id="CHEBI:15378"/>
        <dbReference type="ChEBI" id="CHEBI:18155"/>
        <dbReference type="ChEBI" id="CHEBI:30616"/>
        <dbReference type="ChEBI" id="CHEBI:78227"/>
        <dbReference type="ChEBI" id="CHEBI:456216"/>
    </reaction>
    <physiologicalReaction direction="left-to-right" evidence="19">
        <dbReference type="Rhea" id="RHEA:43429"/>
    </physiologicalReaction>
</comment>
<evidence type="ECO:0000313" key="29">
    <source>
        <dbReference type="EMBL" id="KAF6118275.1"/>
    </source>
</evidence>
<dbReference type="CDD" id="cd00051">
    <property type="entry name" value="EFh"/>
    <property type="match status" value="1"/>
</dbReference>
<evidence type="ECO:0000256" key="25">
    <source>
        <dbReference type="SAM" id="MobiDB-lite"/>
    </source>
</evidence>
<evidence type="ECO:0000256" key="10">
    <source>
        <dbReference type="ARBA" id="ARBA00022771"/>
    </source>
</evidence>
<evidence type="ECO:0000259" key="27">
    <source>
        <dbReference type="PROSITE" id="PS50146"/>
    </source>
</evidence>
<dbReference type="PROSITE" id="PS50081">
    <property type="entry name" value="ZF_DAG_PE_2"/>
    <property type="match status" value="2"/>
</dbReference>
<evidence type="ECO:0000313" key="30">
    <source>
        <dbReference type="Proteomes" id="UP000664940"/>
    </source>
</evidence>
<comment type="caution">
    <text evidence="29">The sequence shown here is derived from an EMBL/GenBank/DDBJ whole genome shotgun (WGS) entry which is preliminary data.</text>
</comment>
<accession>A0A834ATG5</accession>
<keyword evidence="7" id="KW-0479">Metal-binding</keyword>
<dbReference type="AlphaFoldDB" id="A0A834ATG5"/>
<feature type="domain" description="EF-hand" evidence="28">
    <location>
        <begin position="175"/>
        <end position="210"/>
    </location>
</feature>
<dbReference type="PROSITE" id="PS50222">
    <property type="entry name" value="EF_HAND_2"/>
    <property type="match status" value="1"/>
</dbReference>
<keyword evidence="10" id="KW-0863">Zinc-finger</keyword>
<comment type="catalytic activity">
    <reaction evidence="22">
        <text>1-octadecanoyl-2-(9Z,12Z)-octadecadienoyl-sn-glycerol + ATP = 1-octadecanoyl-2-(9Z,12Z-octadecadienoyl)-sn-glycero-3-phosphate + ADP + H(+)</text>
        <dbReference type="Rhea" id="RHEA:40339"/>
        <dbReference type="ChEBI" id="CHEBI:15378"/>
        <dbReference type="ChEBI" id="CHEBI:30616"/>
        <dbReference type="ChEBI" id="CHEBI:77097"/>
        <dbReference type="ChEBI" id="CHEBI:77098"/>
        <dbReference type="ChEBI" id="CHEBI:456216"/>
    </reaction>
    <physiologicalReaction direction="left-to-right" evidence="22">
        <dbReference type="Rhea" id="RHEA:40340"/>
    </physiologicalReaction>
</comment>
<organism evidence="29 30">
    <name type="scientific">Phyllostomus discolor</name>
    <name type="common">pale spear-nosed bat</name>
    <dbReference type="NCBI Taxonomy" id="89673"/>
    <lineage>
        <taxon>Eukaryota</taxon>
        <taxon>Metazoa</taxon>
        <taxon>Chordata</taxon>
        <taxon>Craniata</taxon>
        <taxon>Vertebrata</taxon>
        <taxon>Euteleostomi</taxon>
        <taxon>Mammalia</taxon>
        <taxon>Eutheria</taxon>
        <taxon>Laurasiatheria</taxon>
        <taxon>Chiroptera</taxon>
        <taxon>Yangochiroptera</taxon>
        <taxon>Phyllostomidae</taxon>
        <taxon>Phyllostominae</taxon>
        <taxon>Phyllostomus</taxon>
    </lineage>
</organism>
<dbReference type="PANTHER" id="PTHR11255">
    <property type="entry name" value="DIACYLGLYCEROL KINASE"/>
    <property type="match status" value="1"/>
</dbReference>
<dbReference type="FunFam" id="1.10.238.110:FF:000002">
    <property type="entry name" value="Diacylglycerol kinase"/>
    <property type="match status" value="1"/>
</dbReference>
<evidence type="ECO:0000256" key="12">
    <source>
        <dbReference type="ARBA" id="ARBA00022833"/>
    </source>
</evidence>
<dbReference type="GO" id="GO:0004143">
    <property type="term" value="F:ATP-dependent diacylglycerol kinase activity"/>
    <property type="evidence" value="ECO:0007669"/>
    <property type="project" value="UniProtKB-EC"/>
</dbReference>
<dbReference type="SMART" id="SM00045">
    <property type="entry name" value="DAGKa"/>
    <property type="match status" value="1"/>
</dbReference>
<evidence type="ECO:0000256" key="15">
    <source>
        <dbReference type="ARBA" id="ARBA00023098"/>
    </source>
</evidence>
<dbReference type="SMART" id="SM00054">
    <property type="entry name" value="EFh"/>
    <property type="match status" value="2"/>
</dbReference>
<dbReference type="FunFam" id="3.40.50.10330:FF:000028">
    <property type="entry name" value="Diacylglycerol kinase"/>
    <property type="match status" value="1"/>
</dbReference>
<dbReference type="GO" id="GO:0005886">
    <property type="term" value="C:plasma membrane"/>
    <property type="evidence" value="ECO:0007669"/>
    <property type="project" value="TreeGrafter"/>
</dbReference>
<gene>
    <name evidence="29" type="ORF">HJG60_003801</name>
</gene>
<keyword evidence="14 24" id="KW-0067">ATP-binding</keyword>
<evidence type="ECO:0000256" key="22">
    <source>
        <dbReference type="ARBA" id="ARBA00051629"/>
    </source>
</evidence>
<protein>
    <recommendedName>
        <fullName evidence="24">Diacylglycerol kinase</fullName>
        <shortName evidence="24">DAG kinase</shortName>
        <ecNumber evidence="24">2.7.1.107</ecNumber>
    </recommendedName>
</protein>
<dbReference type="InterPro" id="IPR029477">
    <property type="entry name" value="DAG_kinase_typeI_N"/>
</dbReference>
<dbReference type="Pfam" id="PF14513">
    <property type="entry name" value="DAG_kinase_N"/>
    <property type="match status" value="1"/>
</dbReference>
<dbReference type="Gene3D" id="2.60.200.40">
    <property type="match status" value="1"/>
</dbReference>
<comment type="catalytic activity">
    <reaction evidence="20">
        <text>1-octadecanoyl-2-(5Z,8Z,11Z,14Z-eicosatetraenoyl)-sn-glycerol + ATP = 1-octadecanoyl-2-(5Z,8Z,11Z,14Z-eicosatetraenoyl)-sn-glycero-3-phosphate + ADP + H(+)</text>
        <dbReference type="Rhea" id="RHEA:40323"/>
        <dbReference type="ChEBI" id="CHEBI:15378"/>
        <dbReference type="ChEBI" id="CHEBI:30616"/>
        <dbReference type="ChEBI" id="CHEBI:75728"/>
        <dbReference type="ChEBI" id="CHEBI:77091"/>
        <dbReference type="ChEBI" id="CHEBI:456216"/>
    </reaction>
    <physiologicalReaction direction="left-to-right" evidence="20">
        <dbReference type="Rhea" id="RHEA:40324"/>
    </physiologicalReaction>
</comment>
<evidence type="ECO:0000256" key="19">
    <source>
        <dbReference type="ARBA" id="ARBA00023395"/>
    </source>
</evidence>
<evidence type="ECO:0000256" key="13">
    <source>
        <dbReference type="ARBA" id="ARBA00022837"/>
    </source>
</evidence>
<evidence type="ECO:0000256" key="6">
    <source>
        <dbReference type="ARBA" id="ARBA00022679"/>
    </source>
</evidence>
<dbReference type="InterPro" id="IPR046349">
    <property type="entry name" value="C1-like_sf"/>
</dbReference>
<evidence type="ECO:0000256" key="17">
    <source>
        <dbReference type="ARBA" id="ARBA00023212"/>
    </source>
</evidence>
<dbReference type="SUPFAM" id="SSF47473">
    <property type="entry name" value="EF-hand"/>
    <property type="match status" value="2"/>
</dbReference>
<dbReference type="EC" id="2.7.1.107" evidence="24"/>
<dbReference type="Pfam" id="PF13499">
    <property type="entry name" value="EF-hand_7"/>
    <property type="match status" value="1"/>
</dbReference>
<dbReference type="FunFam" id="1.10.238.10:FF:000017">
    <property type="entry name" value="Diacylglycerol kinase"/>
    <property type="match status" value="1"/>
</dbReference>
<dbReference type="GO" id="GO:0007200">
    <property type="term" value="P:phospholipase C-activating G protein-coupled receptor signaling pathway"/>
    <property type="evidence" value="ECO:0007669"/>
    <property type="project" value="InterPro"/>
</dbReference>
<dbReference type="GO" id="GO:0005509">
    <property type="term" value="F:calcium ion binding"/>
    <property type="evidence" value="ECO:0007669"/>
    <property type="project" value="InterPro"/>
</dbReference>
<keyword evidence="17" id="KW-0206">Cytoskeleton</keyword>
<dbReference type="GO" id="GO:0008270">
    <property type="term" value="F:zinc ion binding"/>
    <property type="evidence" value="ECO:0007669"/>
    <property type="project" value="UniProtKB-KW"/>
</dbReference>
<feature type="compositionally biased region" description="Basic and acidic residues" evidence="25">
    <location>
        <begin position="114"/>
        <end position="134"/>
    </location>
</feature>
<keyword evidence="11 24" id="KW-0418">Kinase</keyword>
<feature type="region of interest" description="Disordered" evidence="25">
    <location>
        <begin position="86"/>
        <end position="135"/>
    </location>
</feature>
<dbReference type="PROSITE" id="PS50146">
    <property type="entry name" value="DAGK"/>
    <property type="match status" value="1"/>
</dbReference>
<keyword evidence="12" id="KW-0862">Zinc</keyword>
<dbReference type="PANTHER" id="PTHR11255:SF36">
    <property type="entry name" value="DIACYLGLYCEROL KINASE GAMMA"/>
    <property type="match status" value="1"/>
</dbReference>
<comment type="catalytic activity">
    <reaction evidence="18">
        <text>1,2-di-(9Z-octadecenoyl)-sn-glycerol + ATP = 1,2-di-(9Z-octadecenoyl)-sn-glycero-3-phosphate + ADP + H(+)</text>
        <dbReference type="Rhea" id="RHEA:40327"/>
        <dbReference type="ChEBI" id="CHEBI:15378"/>
        <dbReference type="ChEBI" id="CHEBI:30616"/>
        <dbReference type="ChEBI" id="CHEBI:52333"/>
        <dbReference type="ChEBI" id="CHEBI:74546"/>
        <dbReference type="ChEBI" id="CHEBI:456216"/>
    </reaction>
    <physiologicalReaction direction="left-to-right" evidence="18">
        <dbReference type="Rhea" id="RHEA:40328"/>
    </physiologicalReaction>
</comment>
<dbReference type="EMBL" id="JABVXQ010000003">
    <property type="protein sequence ID" value="KAF6118275.1"/>
    <property type="molecule type" value="Genomic_DNA"/>
</dbReference>
<dbReference type="InterPro" id="IPR000756">
    <property type="entry name" value="Diacylglycerol_kin_accessory"/>
</dbReference>
<keyword evidence="16" id="KW-0472">Membrane</keyword>
<dbReference type="Pfam" id="PF00130">
    <property type="entry name" value="C1_1"/>
    <property type="match status" value="1"/>
</dbReference>
<dbReference type="Gene3D" id="1.10.238.110">
    <property type="entry name" value="Diacylglycerol kinase alpha"/>
    <property type="match status" value="2"/>
</dbReference>
<evidence type="ECO:0000256" key="21">
    <source>
        <dbReference type="ARBA" id="ARBA00023411"/>
    </source>
</evidence>
<dbReference type="PROSITE" id="PS00479">
    <property type="entry name" value="ZF_DAG_PE_1"/>
    <property type="match status" value="2"/>
</dbReference>
<evidence type="ECO:0000256" key="11">
    <source>
        <dbReference type="ARBA" id="ARBA00022777"/>
    </source>
</evidence>
<dbReference type="FunFam" id="2.60.200.40:FF:000003">
    <property type="entry name" value="Diacylglycerol kinase"/>
    <property type="match status" value="1"/>
</dbReference>
<evidence type="ECO:0000259" key="26">
    <source>
        <dbReference type="PROSITE" id="PS50081"/>
    </source>
</evidence>
<sequence>MSEERWVSLAPEEFDQLQKYLEYSPKKIKDVLSEFNESGSLKQYELHETISYDVFKLFMKAYLEVDLPQPLSTHLFLAFSQKPRQEIPEHPKEGTSNSEAGAPDSDIQNADNAAKADEACAPDTESKITEKQVPAKDQVAATALGNAAARPSDSDGPTVPLKDVVCYLSLLETGRPQDKLEFMFRLYDSDENGLLDQAEMDRIVSQMLHIAQYLEWDPTELRPILKEMLQGMDYDRDGFVSLQEWVHGGMTTIPLLVLLGMDDSGSKGDGRHSWTMKHFKKPTYCNFCHVMLMGVRKQGLCCTYCKYTVHERCVSKNIPGCVKTYSKAKRGSEVMQHAWVEGNSSVKCDRCHKSIKCYQSVTAWHCVWCRKTFHRKCELSTVCDGGELKDHILLPTSICPITWDRPGGKSDDSVSAQGELAMQYKIIPTPGTHPLLVLVNPKSGGRQGERLNFFRDTPDFRVLACGGDGTVGWILDCIDKANFAKHPPVAVLPLGTGNDLARCLRWGGGYEGGSLTKILKEIEQSPLVMLDRWHLEVIPREEVENGDQVPYDIVNNYFSIGVDASIAHRFHVMREKHPEKFNSRMKNKLWYFEFGTSETFAATCKKLHDHIELECDGVGVDLSNIFLEGIAILNIPSMYGGTNLWGETKKNRAMIRESRKVVTDPKELKFCVQDLSDQLLEVVGLEGAMEMGQIYTGLKSAGRRLAQCSSVTIRTNKLLPMQVDGEPWMQPPCTIKITHKNQAPMMMGPPQKSSFFSLRRKSRSKD</sequence>
<comment type="subcellular location">
    <subcellularLocation>
        <location evidence="1">Cytoplasm</location>
        <location evidence="1">Cytoskeleton</location>
    </subcellularLocation>
    <subcellularLocation>
        <location evidence="3">Cytoplasm</location>
        <location evidence="3">Cytosol</location>
    </subcellularLocation>
    <subcellularLocation>
        <location evidence="2">Membrane</location>
    </subcellularLocation>
</comment>
<evidence type="ECO:0000256" key="4">
    <source>
        <dbReference type="ARBA" id="ARBA00005175"/>
    </source>
</evidence>
<dbReference type="InterPro" id="IPR002219">
    <property type="entry name" value="PKC_DAG/PE"/>
</dbReference>
<dbReference type="InterPro" id="IPR001206">
    <property type="entry name" value="Diacylglycerol_kinase_cat_dom"/>
</dbReference>
<dbReference type="FunFam" id="3.30.60.20:FF:000041">
    <property type="entry name" value="Diacylglycerol kinase"/>
    <property type="match status" value="1"/>
</dbReference>
<dbReference type="InterPro" id="IPR038199">
    <property type="entry name" value="DGK_typeI_N_sf"/>
</dbReference>
<evidence type="ECO:0000256" key="18">
    <source>
        <dbReference type="ARBA" id="ARBA00023371"/>
    </source>
</evidence>
<dbReference type="Pfam" id="PF00781">
    <property type="entry name" value="DAGK_cat"/>
    <property type="match status" value="1"/>
</dbReference>
<dbReference type="Gene3D" id="3.30.60.20">
    <property type="match status" value="2"/>
</dbReference>
<evidence type="ECO:0000256" key="2">
    <source>
        <dbReference type="ARBA" id="ARBA00004370"/>
    </source>
</evidence>
<dbReference type="InterPro" id="IPR018247">
    <property type="entry name" value="EF_Hand_1_Ca_BS"/>
</dbReference>
<dbReference type="Gene3D" id="1.10.238.10">
    <property type="entry name" value="EF-hand"/>
    <property type="match status" value="1"/>
</dbReference>
<evidence type="ECO:0000256" key="7">
    <source>
        <dbReference type="ARBA" id="ARBA00022723"/>
    </source>
</evidence>
<keyword evidence="6 24" id="KW-0808">Transferase</keyword>
<reference evidence="29 30" key="1">
    <citation type="journal article" date="2020" name="Nature">
        <title>Six reference-quality genomes reveal evolution of bat adaptations.</title>
        <authorList>
            <person name="Jebb D."/>
            <person name="Huang Z."/>
            <person name="Pippel M."/>
            <person name="Hughes G.M."/>
            <person name="Lavrichenko K."/>
            <person name="Devanna P."/>
            <person name="Winkler S."/>
            <person name="Jermiin L.S."/>
            <person name="Skirmuntt E.C."/>
            <person name="Katzourakis A."/>
            <person name="Burkitt-Gray L."/>
            <person name="Ray D.A."/>
            <person name="Sullivan K.A.M."/>
            <person name="Roscito J.G."/>
            <person name="Kirilenko B.M."/>
            <person name="Davalos L.M."/>
            <person name="Corthals A.P."/>
            <person name="Power M.L."/>
            <person name="Jones G."/>
            <person name="Ransome R.D."/>
            <person name="Dechmann D.K.N."/>
            <person name="Locatelli A.G."/>
            <person name="Puechmaille S.J."/>
            <person name="Fedrigo O."/>
            <person name="Jarvis E.D."/>
            <person name="Hiller M."/>
            <person name="Vernes S.C."/>
            <person name="Myers E.W."/>
            <person name="Teeling E.C."/>
        </authorList>
    </citation>
    <scope>NUCLEOTIDE SEQUENCE [LARGE SCALE GENOMIC DNA]</scope>
    <source>
        <strain evidence="29">Bat1K_MPI-CBG_1</strain>
    </source>
</reference>
<name>A0A834ATG5_9CHIR</name>
<dbReference type="InterPro" id="IPR037607">
    <property type="entry name" value="DGK"/>
</dbReference>
<feature type="region of interest" description="Disordered" evidence="25">
    <location>
        <begin position="743"/>
        <end position="766"/>
    </location>
</feature>
<keyword evidence="15" id="KW-0443">Lipid metabolism</keyword>
<evidence type="ECO:0000256" key="1">
    <source>
        <dbReference type="ARBA" id="ARBA00004245"/>
    </source>
</evidence>
<dbReference type="FunFam" id="3.30.60.20:FF:000043">
    <property type="entry name" value="Diacylglycerol kinase"/>
    <property type="match status" value="1"/>
</dbReference>
<comment type="catalytic activity">
    <reaction evidence="21">
        <text>a 1,2-diacyl-sn-glycerol + ATP = a 1,2-diacyl-sn-glycero-3-phosphate + ADP + H(+)</text>
        <dbReference type="Rhea" id="RHEA:10272"/>
        <dbReference type="ChEBI" id="CHEBI:15378"/>
        <dbReference type="ChEBI" id="CHEBI:17815"/>
        <dbReference type="ChEBI" id="CHEBI:30616"/>
        <dbReference type="ChEBI" id="CHEBI:58608"/>
        <dbReference type="ChEBI" id="CHEBI:456216"/>
        <dbReference type="EC" id="2.7.1.107"/>
    </reaction>
    <physiologicalReaction direction="left-to-right" evidence="21">
        <dbReference type="Rhea" id="RHEA:10273"/>
    </physiologicalReaction>
</comment>
<evidence type="ECO:0000256" key="3">
    <source>
        <dbReference type="ARBA" id="ARBA00004514"/>
    </source>
</evidence>
<evidence type="ECO:0000256" key="14">
    <source>
        <dbReference type="ARBA" id="ARBA00022840"/>
    </source>
</evidence>
<evidence type="ECO:0000256" key="8">
    <source>
        <dbReference type="ARBA" id="ARBA00022737"/>
    </source>
</evidence>
<dbReference type="GO" id="GO:0005524">
    <property type="term" value="F:ATP binding"/>
    <property type="evidence" value="ECO:0007669"/>
    <property type="project" value="UniProtKB-KW"/>
</dbReference>
<dbReference type="SMART" id="SM00046">
    <property type="entry name" value="DAGKc"/>
    <property type="match status" value="1"/>
</dbReference>
<feature type="domain" description="Phorbol-ester/DAG-type" evidence="26">
    <location>
        <begin position="336"/>
        <end position="383"/>
    </location>
</feature>
<feature type="domain" description="DAGKc" evidence="27">
    <location>
        <begin position="445"/>
        <end position="539"/>
    </location>
</feature>
<dbReference type="Pfam" id="PF00609">
    <property type="entry name" value="DAGK_acc"/>
    <property type="match status" value="1"/>
</dbReference>
<dbReference type="InterPro" id="IPR011992">
    <property type="entry name" value="EF-hand-dom_pair"/>
</dbReference>
<comment type="function">
    <text evidence="23">Diacylglycerol kinase that converts diacylglycerol/DAG into phosphatidic acid/phosphatidate/PA and regulates the respective levels of these two bioactive lipids. Thereby, acts as a central switch between the signaling pathways activated by these second messengers with different cellular targets and opposite effects in numerous biological processes. Has no apparent specificity with regard to the acyl compositions of diacylglycerol. Specifically expressed in the cerebellum where it controls the level of diacylglycerol which in turn regulates the activity of protein kinase C gamma. Through protein kinase C gamma, indirectly regulates the dendritic development of Purkinje cells, cerebellar long term depression and ultimately cerebellar motor coordination.</text>
</comment>
<keyword evidence="8" id="KW-0677">Repeat</keyword>
<dbReference type="SUPFAM" id="SSF111331">
    <property type="entry name" value="NAD kinase/diacylglycerol kinase-like"/>
    <property type="match status" value="1"/>
</dbReference>
<dbReference type="SUPFAM" id="SSF57889">
    <property type="entry name" value="Cysteine-rich domain"/>
    <property type="match status" value="2"/>
</dbReference>
<evidence type="ECO:0000256" key="9">
    <source>
        <dbReference type="ARBA" id="ARBA00022741"/>
    </source>
</evidence>
<comment type="similarity">
    <text evidence="5 24">Belongs to the eukaryotic diacylglycerol kinase family.</text>
</comment>
<dbReference type="Gene3D" id="3.40.50.10330">
    <property type="entry name" value="Probable inorganic polyphosphate/atp-NAD kinase, domain 1"/>
    <property type="match status" value="1"/>
</dbReference>
<dbReference type="InterPro" id="IPR016064">
    <property type="entry name" value="NAD/diacylglycerol_kinase_sf"/>
</dbReference>
<evidence type="ECO:0000256" key="23">
    <source>
        <dbReference type="ARBA" id="ARBA00059116"/>
    </source>
</evidence>
<dbReference type="SMART" id="SM00109">
    <property type="entry name" value="C1"/>
    <property type="match status" value="2"/>
</dbReference>
<keyword evidence="13" id="KW-0106">Calcium</keyword>
<keyword evidence="9 24" id="KW-0547">Nucleotide-binding</keyword>
<evidence type="ECO:0000259" key="28">
    <source>
        <dbReference type="PROSITE" id="PS50222"/>
    </source>
</evidence>
<evidence type="ECO:0000256" key="5">
    <source>
        <dbReference type="ARBA" id="ARBA00009280"/>
    </source>
</evidence>